<sequence>MRRALDWLVVDAGGHAAAVVPFAGVGRAQMTPRGQADARPVSEMCSRILHALQGGSRRDVQADAVSAADDADDRAD</sequence>
<dbReference type="Proteomes" id="UP000462435">
    <property type="component" value="Unassembled WGS sequence"/>
</dbReference>
<reference evidence="3" key="1">
    <citation type="journal article" date="2020" name="MBio">
        <title>Horizontal gene transfer to a defensive symbiont with a reduced genome amongst a multipartite beetle microbiome.</title>
        <authorList>
            <person name="Waterworth S.C."/>
            <person name="Florez L.V."/>
            <person name="Rees E.R."/>
            <person name="Hertweck C."/>
            <person name="Kaltenpoth M."/>
            <person name="Kwan J.C."/>
        </authorList>
    </citation>
    <scope>NUCLEOTIDE SEQUENCE [LARGE SCALE GENOMIC DNA]</scope>
</reference>
<evidence type="ECO:0000313" key="3">
    <source>
        <dbReference type="Proteomes" id="UP000462435"/>
    </source>
</evidence>
<gene>
    <name evidence="2" type="ORF">GAK35_03687</name>
</gene>
<accession>A0A7V8JSM3</accession>
<organism evidence="2 3">
    <name type="scientific">Herbaspirillum frisingense</name>
    <dbReference type="NCBI Taxonomy" id="92645"/>
    <lineage>
        <taxon>Bacteria</taxon>
        <taxon>Pseudomonadati</taxon>
        <taxon>Pseudomonadota</taxon>
        <taxon>Betaproteobacteria</taxon>
        <taxon>Burkholderiales</taxon>
        <taxon>Oxalobacteraceae</taxon>
        <taxon>Herbaspirillum</taxon>
    </lineage>
</organism>
<name>A0A7V8JSM3_9BURK</name>
<evidence type="ECO:0000313" key="2">
    <source>
        <dbReference type="EMBL" id="KAF1039346.1"/>
    </source>
</evidence>
<dbReference type="AlphaFoldDB" id="A0A7V8JSM3"/>
<proteinExistence type="predicted"/>
<comment type="caution">
    <text evidence="2">The sequence shown here is derived from an EMBL/GenBank/DDBJ whole genome shotgun (WGS) entry which is preliminary data.</text>
</comment>
<dbReference type="EMBL" id="WNDX01000154">
    <property type="protein sequence ID" value="KAF1039346.1"/>
    <property type="molecule type" value="Genomic_DNA"/>
</dbReference>
<protein>
    <submittedName>
        <fullName evidence="2">Uncharacterized protein</fullName>
    </submittedName>
</protein>
<feature type="region of interest" description="Disordered" evidence="1">
    <location>
        <begin position="57"/>
        <end position="76"/>
    </location>
</feature>
<evidence type="ECO:0000256" key="1">
    <source>
        <dbReference type="SAM" id="MobiDB-lite"/>
    </source>
</evidence>